<proteinExistence type="predicted"/>
<accession>A0A024LQ95</accession>
<evidence type="ECO:0000313" key="2">
    <source>
        <dbReference type="EMBL" id="CDP79540.1"/>
    </source>
</evidence>
<dbReference type="InterPro" id="IPR036979">
    <property type="entry name" value="CM_dom_sf"/>
</dbReference>
<dbReference type="RefSeq" id="WP_078690236.1">
    <property type="nucleotide sequence ID" value="NZ_CP154603.1"/>
</dbReference>
<organism evidence="2">
    <name type="scientific">Bartonella schoenbuchensis</name>
    <dbReference type="NCBI Taxonomy" id="165694"/>
    <lineage>
        <taxon>Bacteria</taxon>
        <taxon>Pseudomonadati</taxon>
        <taxon>Pseudomonadota</taxon>
        <taxon>Alphaproteobacteria</taxon>
        <taxon>Hyphomicrobiales</taxon>
        <taxon>Bartonellaceae</taxon>
        <taxon>Bartonella</taxon>
    </lineage>
</organism>
<name>A0A024LQ95_9HYPH</name>
<dbReference type="GO" id="GO:0046417">
    <property type="term" value="P:chorismate metabolic process"/>
    <property type="evidence" value="ECO:0007669"/>
    <property type="project" value="InterPro"/>
</dbReference>
<reference evidence="2" key="2">
    <citation type="submission" date="2014-05" db="EMBL/GenBank/DDBJ databases">
        <title>Genome sequencing of Bartonella spp. isolated from human blood.</title>
        <authorList>
            <person name="Raoult D."/>
        </authorList>
    </citation>
    <scope>NUCLEOTIDE SEQUENCE</scope>
    <source>
        <strain evidence="2">MVT06</strain>
    </source>
</reference>
<dbReference type="AlphaFoldDB" id="A0A024LQ95"/>
<protein>
    <submittedName>
        <fullName evidence="2">Chorismate mutase</fullName>
    </submittedName>
</protein>
<gene>
    <name evidence="2" type="primary">tyrA_2</name>
    <name evidence="1" type="synonym">tyrA_1</name>
    <name evidence="1" type="ORF">BN1046_00224</name>
    <name evidence="2" type="ORF">BN1046_00434</name>
</gene>
<dbReference type="SUPFAM" id="SSF48600">
    <property type="entry name" value="Chorismate mutase II"/>
    <property type="match status" value="1"/>
</dbReference>
<sequence>MQKKVPDGLTRLQTSIDNFGVALVHILAKCFCCVQAIGELKACYDLSAVYVTCEQSKVAGLRQLFMDNCFEPDFAEKFLNFTIRSDLP</sequence>
<dbReference type="EMBL" id="HG977194">
    <property type="protein sequence ID" value="CDP79540.1"/>
    <property type="molecule type" value="Genomic_DNA"/>
</dbReference>
<evidence type="ECO:0000313" key="1">
    <source>
        <dbReference type="EMBL" id="CDP79331.1"/>
    </source>
</evidence>
<reference evidence="2" key="1">
    <citation type="submission" date="2013-11" db="EMBL/GenBank/DDBJ databases">
        <authorList>
            <person name="GENOMES U."/>
        </authorList>
    </citation>
    <scope>NUCLEOTIDE SEQUENCE</scope>
    <source>
        <strain evidence="2">MVT06</strain>
    </source>
</reference>
<dbReference type="Gene3D" id="1.20.59.10">
    <property type="entry name" value="Chorismate mutase"/>
    <property type="match status" value="1"/>
</dbReference>
<dbReference type="InterPro" id="IPR036263">
    <property type="entry name" value="Chorismate_II_sf"/>
</dbReference>
<dbReference type="EMBL" id="HG977193">
    <property type="protein sequence ID" value="CDP79331.1"/>
    <property type="molecule type" value="Genomic_DNA"/>
</dbReference>